<protein>
    <submittedName>
        <fullName evidence="1">Broad specificity phosphatase PhoE</fullName>
    </submittedName>
</protein>
<dbReference type="InterPro" id="IPR050275">
    <property type="entry name" value="PGM_Phosphatase"/>
</dbReference>
<dbReference type="CDD" id="cd07067">
    <property type="entry name" value="HP_PGM_like"/>
    <property type="match status" value="1"/>
</dbReference>
<dbReference type="EMBL" id="FOHZ01000003">
    <property type="protein sequence ID" value="SES97393.1"/>
    <property type="molecule type" value="Genomic_DNA"/>
</dbReference>
<sequence>MATIYLIRHGQASFGNHNYDQLSETGWEQARVLGHWLAGRVHPDVVIGGDMQRHRETVEAIASGYRAPFPDMQVAVGFNEFDPTSVVHRFRPEWADRERMQADLAATGHPAKAFQQTFTQAVQRWVSGDHDGEYPESWVEFKARVNGALDELIGWANGGDVFVSTSGGPIAVTIQSLLELSDSKALALNEVIANTSVTRVLYSGRRRSLAVFNNYSHLEAEGQDLVTFR</sequence>
<dbReference type="SMART" id="SM00855">
    <property type="entry name" value="PGAM"/>
    <property type="match status" value="1"/>
</dbReference>
<evidence type="ECO:0000313" key="2">
    <source>
        <dbReference type="Proteomes" id="UP000198762"/>
    </source>
</evidence>
<dbReference type="Pfam" id="PF00300">
    <property type="entry name" value="His_Phos_1"/>
    <property type="match status" value="1"/>
</dbReference>
<dbReference type="PANTHER" id="PTHR48100:SF1">
    <property type="entry name" value="HISTIDINE PHOSPHATASE FAMILY PROTEIN-RELATED"/>
    <property type="match status" value="1"/>
</dbReference>
<dbReference type="PANTHER" id="PTHR48100">
    <property type="entry name" value="BROAD-SPECIFICITY PHOSPHATASE YOR283W-RELATED"/>
    <property type="match status" value="1"/>
</dbReference>
<dbReference type="GO" id="GO:0016791">
    <property type="term" value="F:phosphatase activity"/>
    <property type="evidence" value="ECO:0007669"/>
    <property type="project" value="TreeGrafter"/>
</dbReference>
<dbReference type="Proteomes" id="UP000198762">
    <property type="component" value="Unassembled WGS sequence"/>
</dbReference>
<reference evidence="2" key="1">
    <citation type="submission" date="2016-10" db="EMBL/GenBank/DDBJ databases">
        <authorList>
            <person name="Varghese N."/>
            <person name="Submissions S."/>
        </authorList>
    </citation>
    <scope>NUCLEOTIDE SEQUENCE [LARGE SCALE GENOMIC DNA]</scope>
    <source>
        <strain evidence="2">CGMCC 1.6489</strain>
    </source>
</reference>
<dbReference type="InterPro" id="IPR013078">
    <property type="entry name" value="His_Pase_superF_clade-1"/>
</dbReference>
<keyword evidence="2" id="KW-1185">Reference proteome</keyword>
<dbReference type="Gene3D" id="3.40.50.1240">
    <property type="entry name" value="Phosphoglycerate mutase-like"/>
    <property type="match status" value="1"/>
</dbReference>
<dbReference type="InterPro" id="IPR029033">
    <property type="entry name" value="His_PPase_superfam"/>
</dbReference>
<dbReference type="STRING" id="430453.SAMN04487962_10396"/>
<gene>
    <name evidence="1" type="ORF">SAMN04487962_10396</name>
</gene>
<proteinExistence type="predicted"/>
<accession>A0A1I0ASR7</accession>
<dbReference type="RefSeq" id="WP_091849077.1">
    <property type="nucleotide sequence ID" value="NZ_FOHZ01000003.1"/>
</dbReference>
<dbReference type="AlphaFoldDB" id="A0A1I0ASR7"/>
<organism evidence="1 2">
    <name type="scientific">Marinobacter segnicrescens</name>
    <dbReference type="NCBI Taxonomy" id="430453"/>
    <lineage>
        <taxon>Bacteria</taxon>
        <taxon>Pseudomonadati</taxon>
        <taxon>Pseudomonadota</taxon>
        <taxon>Gammaproteobacteria</taxon>
        <taxon>Pseudomonadales</taxon>
        <taxon>Marinobacteraceae</taxon>
        <taxon>Marinobacter</taxon>
    </lineage>
</organism>
<dbReference type="GO" id="GO:0005737">
    <property type="term" value="C:cytoplasm"/>
    <property type="evidence" value="ECO:0007669"/>
    <property type="project" value="TreeGrafter"/>
</dbReference>
<name>A0A1I0ASR7_9GAMM</name>
<dbReference type="OrthoDB" id="280692at2"/>
<dbReference type="SUPFAM" id="SSF53254">
    <property type="entry name" value="Phosphoglycerate mutase-like"/>
    <property type="match status" value="1"/>
</dbReference>
<evidence type="ECO:0000313" key="1">
    <source>
        <dbReference type="EMBL" id="SES97393.1"/>
    </source>
</evidence>